<dbReference type="PANTHER" id="PTHR33048:SF93">
    <property type="entry name" value="INTEGRAL MEMBRANE PROTEIN"/>
    <property type="match status" value="1"/>
</dbReference>
<sequence>MAPPFSSPQGNAPQTLAALWCLVAVALVFVLLRLYTRYKVIDAIGIDDHLFNVAFVLLVAYCVLITVSAFYGFGLIRDDVPDPWDRSMVIILTNAGQTVVGVAVWISKTALAFFLLRIFGACGRKTRWTIILPPVLLGLFVTSGLLAFWLECRPISFLWDRLNPDGICGDIAVYLNLIAAILSFLCDFIFAALPWFTLRNIQMPPREKNIVLYSLSLGIFAGACGIMRAVKLPTMSDGEYMRDRATLIIWHAAELTVTMVAIGIPVCRPLWKGWVSRLLPGGSQHQIRSDSDYSGQQRTIGGSEMWPSKEGDSKSRSKSRKGSKGHKSRPSDINIHTDDIEMLDVRDGREKYPTSGGHTPDSWSSWSRA</sequence>
<feature type="compositionally biased region" description="Basic residues" evidence="6">
    <location>
        <begin position="316"/>
        <end position="328"/>
    </location>
</feature>
<feature type="transmembrane region" description="Helical" evidence="7">
    <location>
        <begin position="171"/>
        <end position="198"/>
    </location>
</feature>
<feature type="transmembrane region" description="Helical" evidence="7">
    <location>
        <begin position="88"/>
        <end position="116"/>
    </location>
</feature>
<dbReference type="EMBL" id="JBAWTH010000003">
    <property type="protein sequence ID" value="KAL2292457.1"/>
    <property type="molecule type" value="Genomic_DNA"/>
</dbReference>
<comment type="caution">
    <text evidence="9">The sequence shown here is derived from an EMBL/GenBank/DDBJ whole genome shotgun (WGS) entry which is preliminary data.</text>
</comment>
<dbReference type="InterPro" id="IPR052337">
    <property type="entry name" value="SAT4-like"/>
</dbReference>
<feature type="transmembrane region" description="Helical" evidence="7">
    <location>
        <begin position="248"/>
        <end position="267"/>
    </location>
</feature>
<keyword evidence="4 7" id="KW-0472">Membrane</keyword>
<evidence type="ECO:0000256" key="2">
    <source>
        <dbReference type="ARBA" id="ARBA00022692"/>
    </source>
</evidence>
<feature type="transmembrane region" description="Helical" evidence="7">
    <location>
        <begin position="210"/>
        <end position="228"/>
    </location>
</feature>
<feature type="transmembrane region" description="Helical" evidence="7">
    <location>
        <begin position="128"/>
        <end position="151"/>
    </location>
</feature>
<keyword evidence="10" id="KW-1185">Reference proteome</keyword>
<evidence type="ECO:0000256" key="5">
    <source>
        <dbReference type="ARBA" id="ARBA00038359"/>
    </source>
</evidence>
<protein>
    <recommendedName>
        <fullName evidence="8">Rhodopsin domain-containing protein</fullName>
    </recommendedName>
</protein>
<evidence type="ECO:0000256" key="3">
    <source>
        <dbReference type="ARBA" id="ARBA00022989"/>
    </source>
</evidence>
<feature type="transmembrane region" description="Helical" evidence="7">
    <location>
        <begin position="53"/>
        <end position="76"/>
    </location>
</feature>
<feature type="compositionally biased region" description="Basic and acidic residues" evidence="6">
    <location>
        <begin position="335"/>
        <end position="352"/>
    </location>
</feature>
<gene>
    <name evidence="9" type="ORF">FJTKL_09428</name>
</gene>
<evidence type="ECO:0000256" key="6">
    <source>
        <dbReference type="SAM" id="MobiDB-lite"/>
    </source>
</evidence>
<organism evidence="9 10">
    <name type="scientific">Diaporthe vaccinii</name>
    <dbReference type="NCBI Taxonomy" id="105482"/>
    <lineage>
        <taxon>Eukaryota</taxon>
        <taxon>Fungi</taxon>
        <taxon>Dikarya</taxon>
        <taxon>Ascomycota</taxon>
        <taxon>Pezizomycotina</taxon>
        <taxon>Sordariomycetes</taxon>
        <taxon>Sordariomycetidae</taxon>
        <taxon>Diaporthales</taxon>
        <taxon>Diaporthaceae</taxon>
        <taxon>Diaporthe</taxon>
        <taxon>Diaporthe eres species complex</taxon>
    </lineage>
</organism>
<comment type="subcellular location">
    <subcellularLocation>
        <location evidence="1">Membrane</location>
        <topology evidence="1">Multi-pass membrane protein</topology>
    </subcellularLocation>
</comment>
<feature type="domain" description="Rhodopsin" evidence="8">
    <location>
        <begin position="32"/>
        <end position="272"/>
    </location>
</feature>
<evidence type="ECO:0000256" key="4">
    <source>
        <dbReference type="ARBA" id="ARBA00023136"/>
    </source>
</evidence>
<proteinExistence type="inferred from homology"/>
<keyword evidence="2 7" id="KW-0812">Transmembrane</keyword>
<evidence type="ECO:0000313" key="9">
    <source>
        <dbReference type="EMBL" id="KAL2292457.1"/>
    </source>
</evidence>
<comment type="similarity">
    <text evidence="5">Belongs to the SAT4 family.</text>
</comment>
<feature type="region of interest" description="Disordered" evidence="6">
    <location>
        <begin position="282"/>
        <end position="369"/>
    </location>
</feature>
<reference evidence="9 10" key="1">
    <citation type="submission" date="2024-03" db="EMBL/GenBank/DDBJ databases">
        <title>A high-quality draft genome sequence of Diaporthe vaccinii, a causative agent of upright dieback and viscid rot disease in cranberry plants.</title>
        <authorList>
            <person name="Sarrasin M."/>
            <person name="Lang B.F."/>
            <person name="Burger G."/>
        </authorList>
    </citation>
    <scope>NUCLEOTIDE SEQUENCE [LARGE SCALE GENOMIC DNA]</scope>
    <source>
        <strain evidence="9 10">IS7</strain>
    </source>
</reference>
<accession>A0ABR4FCP1</accession>
<evidence type="ECO:0000256" key="1">
    <source>
        <dbReference type="ARBA" id="ARBA00004141"/>
    </source>
</evidence>
<dbReference type="InterPro" id="IPR049326">
    <property type="entry name" value="Rhodopsin_dom_fungi"/>
</dbReference>
<keyword evidence="3 7" id="KW-1133">Transmembrane helix</keyword>
<dbReference type="PANTHER" id="PTHR33048">
    <property type="entry name" value="PTH11-LIKE INTEGRAL MEMBRANE PROTEIN (AFU_ORTHOLOGUE AFUA_5G11245)"/>
    <property type="match status" value="1"/>
</dbReference>
<feature type="transmembrane region" description="Helical" evidence="7">
    <location>
        <begin position="12"/>
        <end position="32"/>
    </location>
</feature>
<evidence type="ECO:0000313" key="10">
    <source>
        <dbReference type="Proteomes" id="UP001600888"/>
    </source>
</evidence>
<name>A0ABR4FCP1_9PEZI</name>
<evidence type="ECO:0000256" key="7">
    <source>
        <dbReference type="SAM" id="Phobius"/>
    </source>
</evidence>
<evidence type="ECO:0000259" key="8">
    <source>
        <dbReference type="Pfam" id="PF20684"/>
    </source>
</evidence>
<dbReference type="Pfam" id="PF20684">
    <property type="entry name" value="Fung_rhodopsin"/>
    <property type="match status" value="1"/>
</dbReference>
<dbReference type="Proteomes" id="UP001600888">
    <property type="component" value="Unassembled WGS sequence"/>
</dbReference>